<accession>A0ABS4W6N1</accession>
<name>A0ABS4W6N1_9PSEU</name>
<evidence type="ECO:0000313" key="2">
    <source>
        <dbReference type="Proteomes" id="UP001519295"/>
    </source>
</evidence>
<dbReference type="EMBL" id="JAGINU010000004">
    <property type="protein sequence ID" value="MBP2371863.1"/>
    <property type="molecule type" value="Genomic_DNA"/>
</dbReference>
<protein>
    <submittedName>
        <fullName evidence="1">Uncharacterized protein</fullName>
    </submittedName>
</protein>
<organism evidence="1 2">
    <name type="scientific">Pseudonocardia parietis</name>
    <dbReference type="NCBI Taxonomy" id="570936"/>
    <lineage>
        <taxon>Bacteria</taxon>
        <taxon>Bacillati</taxon>
        <taxon>Actinomycetota</taxon>
        <taxon>Actinomycetes</taxon>
        <taxon>Pseudonocardiales</taxon>
        <taxon>Pseudonocardiaceae</taxon>
        <taxon>Pseudonocardia</taxon>
    </lineage>
</organism>
<sequence>MAAVAAGSIAFKVCCAFGLRRREVAMPDLQAFGPIRTSPRYRLHEPQLALVAATLKSMKRANSGLTWLKQPT</sequence>
<proteinExistence type="predicted"/>
<comment type="caution">
    <text evidence="1">The sequence shown here is derived from an EMBL/GenBank/DDBJ whole genome shotgun (WGS) entry which is preliminary data.</text>
</comment>
<evidence type="ECO:0000313" key="1">
    <source>
        <dbReference type="EMBL" id="MBP2371863.1"/>
    </source>
</evidence>
<dbReference type="Proteomes" id="UP001519295">
    <property type="component" value="Unassembled WGS sequence"/>
</dbReference>
<gene>
    <name evidence="1" type="ORF">JOF36_007636</name>
</gene>
<keyword evidence="2" id="KW-1185">Reference proteome</keyword>
<reference evidence="1 2" key="1">
    <citation type="submission" date="2021-03" db="EMBL/GenBank/DDBJ databases">
        <title>Sequencing the genomes of 1000 actinobacteria strains.</title>
        <authorList>
            <person name="Klenk H.-P."/>
        </authorList>
    </citation>
    <scope>NUCLEOTIDE SEQUENCE [LARGE SCALE GENOMIC DNA]</scope>
    <source>
        <strain evidence="1 2">DSM 45256</strain>
    </source>
</reference>
<dbReference type="RefSeq" id="WP_210036942.1">
    <property type="nucleotide sequence ID" value="NZ_JAGINU010000004.1"/>
</dbReference>